<proteinExistence type="predicted"/>
<sequence length="102" mass="11234">MQCFMPIEPRSEEAGPGKPFCAVLRLRGAAPGRLKCEECVGTEDRTGRVALPPSPDQALTHPARSLNPDLSREGITRASIATANRDYRNYSTYSLQRQTDTL</sequence>
<reference evidence="2" key="1">
    <citation type="journal article" date="2021" name="Sci. Adv.">
        <title>The American lobster genome reveals insights on longevity, neural, and immune adaptations.</title>
        <authorList>
            <person name="Polinski J.M."/>
            <person name="Zimin A.V."/>
            <person name="Clark K.F."/>
            <person name="Kohn A.B."/>
            <person name="Sadowski N."/>
            <person name="Timp W."/>
            <person name="Ptitsyn A."/>
            <person name="Khanna P."/>
            <person name="Romanova D.Y."/>
            <person name="Williams P."/>
            <person name="Greenwood S.J."/>
            <person name="Moroz L.L."/>
            <person name="Walt D.R."/>
            <person name="Bodnar A.G."/>
        </authorList>
    </citation>
    <scope>NUCLEOTIDE SEQUENCE</scope>
    <source>
        <strain evidence="2">GMGI-L3</strain>
    </source>
</reference>
<protein>
    <submittedName>
        <fullName evidence="2">Uncharacterized protein</fullName>
    </submittedName>
</protein>
<organism evidence="2 3">
    <name type="scientific">Homarus americanus</name>
    <name type="common">American lobster</name>
    <dbReference type="NCBI Taxonomy" id="6706"/>
    <lineage>
        <taxon>Eukaryota</taxon>
        <taxon>Metazoa</taxon>
        <taxon>Ecdysozoa</taxon>
        <taxon>Arthropoda</taxon>
        <taxon>Crustacea</taxon>
        <taxon>Multicrustacea</taxon>
        <taxon>Malacostraca</taxon>
        <taxon>Eumalacostraca</taxon>
        <taxon>Eucarida</taxon>
        <taxon>Decapoda</taxon>
        <taxon>Pleocyemata</taxon>
        <taxon>Astacidea</taxon>
        <taxon>Nephropoidea</taxon>
        <taxon>Nephropidae</taxon>
        <taxon>Homarus</taxon>
    </lineage>
</organism>
<dbReference type="AlphaFoldDB" id="A0A8J5NG12"/>
<gene>
    <name evidence="2" type="ORF">Hamer_G003786</name>
</gene>
<keyword evidence="3" id="KW-1185">Reference proteome</keyword>
<evidence type="ECO:0000313" key="2">
    <source>
        <dbReference type="EMBL" id="KAG7178033.1"/>
    </source>
</evidence>
<dbReference type="Proteomes" id="UP000747542">
    <property type="component" value="Unassembled WGS sequence"/>
</dbReference>
<accession>A0A8J5NG12</accession>
<feature type="region of interest" description="Disordered" evidence="1">
    <location>
        <begin position="46"/>
        <end position="69"/>
    </location>
</feature>
<name>A0A8J5NG12_HOMAM</name>
<comment type="caution">
    <text evidence="2">The sequence shown here is derived from an EMBL/GenBank/DDBJ whole genome shotgun (WGS) entry which is preliminary data.</text>
</comment>
<dbReference type="EMBL" id="JAHLQT010000697">
    <property type="protein sequence ID" value="KAG7178033.1"/>
    <property type="molecule type" value="Genomic_DNA"/>
</dbReference>
<evidence type="ECO:0000313" key="3">
    <source>
        <dbReference type="Proteomes" id="UP000747542"/>
    </source>
</evidence>
<evidence type="ECO:0000256" key="1">
    <source>
        <dbReference type="SAM" id="MobiDB-lite"/>
    </source>
</evidence>